<organism evidence="1">
    <name type="scientific">Chlamydomonas leiostraca</name>
    <dbReference type="NCBI Taxonomy" id="1034604"/>
    <lineage>
        <taxon>Eukaryota</taxon>
        <taxon>Viridiplantae</taxon>
        <taxon>Chlorophyta</taxon>
        <taxon>core chlorophytes</taxon>
        <taxon>Chlorophyceae</taxon>
        <taxon>CS clade</taxon>
        <taxon>Chlamydomonadales</taxon>
        <taxon>Chlamydomonadaceae</taxon>
        <taxon>Chlamydomonas</taxon>
    </lineage>
</organism>
<gene>
    <name evidence="1" type="ORF">CLEI1391_LOCUS11661</name>
</gene>
<dbReference type="EMBL" id="HBFB01020808">
    <property type="protein sequence ID" value="CAD8684237.1"/>
    <property type="molecule type" value="Transcribed_RNA"/>
</dbReference>
<accession>A0A7S0RRL2</accession>
<name>A0A7S0RRL2_9CHLO</name>
<protein>
    <submittedName>
        <fullName evidence="1">Uncharacterized protein</fullName>
    </submittedName>
</protein>
<reference evidence="1" key="1">
    <citation type="submission" date="2021-01" db="EMBL/GenBank/DDBJ databases">
        <authorList>
            <person name="Corre E."/>
            <person name="Pelletier E."/>
            <person name="Niang G."/>
            <person name="Scheremetjew M."/>
            <person name="Finn R."/>
            <person name="Kale V."/>
            <person name="Holt S."/>
            <person name="Cochrane G."/>
            <person name="Meng A."/>
            <person name="Brown T."/>
            <person name="Cohen L."/>
        </authorList>
    </citation>
    <scope>NUCLEOTIDE SEQUENCE</scope>
    <source>
        <strain evidence="1">SAG 11-49</strain>
    </source>
</reference>
<sequence length="368" mass="39855">MATTDCNKLEFMPSQASESVLPTFDLRSLGAAFAVGDGPSTSKSPVSAAKLSGRCTFVVRQGFDPIDQTSTGRVIQGRGDMGITLRKGSTAISLTAGNLSYVTGLDDPLAAAQASVGEGTVPSLKATLASEYKPDCFAAASYDIRQKKPEFTLAWSGSTSTDQASLVLHADPLMRTYKLGASVAFPGPEWRKTVYNEDNERIEDPKDDGARHRLWVAHTAKGRQWAYATRIGAAFDLGRVANFIADFIDYKLEPFVPPLVWKIPGTQLLYNFIIPDEDEDQYRYKLKGWDAEVSTVWGRPAPVVGLAKHFKYSTLRARYDVASQEAALSYNHSGVALTAKMTKRPTGTGGSSWGSPSLTLAIEPLSVL</sequence>
<evidence type="ECO:0000313" key="1">
    <source>
        <dbReference type="EMBL" id="CAD8684237.1"/>
    </source>
</evidence>
<dbReference type="AlphaFoldDB" id="A0A7S0RRL2"/>
<proteinExistence type="predicted"/>